<feature type="region of interest" description="Disordered" evidence="1">
    <location>
        <begin position="111"/>
        <end position="137"/>
    </location>
</feature>
<feature type="region of interest" description="Disordered" evidence="1">
    <location>
        <begin position="76"/>
        <end position="97"/>
    </location>
</feature>
<comment type="caution">
    <text evidence="3">The sequence shown here is derived from an EMBL/GenBank/DDBJ whole genome shotgun (WGS) entry which is preliminary data.</text>
</comment>
<name>A0A9W8JQR3_9AGAR</name>
<proteinExistence type="predicted"/>
<dbReference type="Proteomes" id="UP001148786">
    <property type="component" value="Unassembled WGS sequence"/>
</dbReference>
<evidence type="ECO:0000313" key="3">
    <source>
        <dbReference type="EMBL" id="KAJ3496639.1"/>
    </source>
</evidence>
<evidence type="ECO:0000313" key="4">
    <source>
        <dbReference type="Proteomes" id="UP001148786"/>
    </source>
</evidence>
<dbReference type="OrthoDB" id="661148at2759"/>
<gene>
    <name evidence="3" type="ORF">NLJ89_g10455</name>
</gene>
<dbReference type="AlphaFoldDB" id="A0A9W8JQR3"/>
<feature type="region of interest" description="Disordered" evidence="1">
    <location>
        <begin position="143"/>
        <end position="162"/>
    </location>
</feature>
<accession>A0A9W8JQR3</accession>
<dbReference type="InterPro" id="IPR032350">
    <property type="entry name" value="Nbr1_FW"/>
</dbReference>
<dbReference type="Gene3D" id="2.60.40.10">
    <property type="entry name" value="Immunoglobulins"/>
    <property type="match status" value="1"/>
</dbReference>
<dbReference type="InterPro" id="IPR013783">
    <property type="entry name" value="Ig-like_fold"/>
</dbReference>
<feature type="domain" description="Nbr1 FW" evidence="2">
    <location>
        <begin position="3"/>
        <end position="53"/>
    </location>
</feature>
<dbReference type="EMBL" id="JANKHO010001924">
    <property type="protein sequence ID" value="KAJ3496639.1"/>
    <property type="molecule type" value="Genomic_DNA"/>
</dbReference>
<dbReference type="Pfam" id="PF16158">
    <property type="entry name" value="N_BRCA1_IG"/>
    <property type="match status" value="1"/>
</dbReference>
<sequence>MVVEVGKVASGAEIDIWTGELKAPDAPGRYVGYWRLKADGELFGNSLWIEINVVESDSHHSSDESMAASSIIMPTPPSVPHTEHPPSLTAHTHSTQTTSVVSTAMEDNMSDAGSDISLISMPSSSEDEDEALWHDTRSQATTELAAAGTTRANASPSHASAMDYVLLYDDNSSEDE</sequence>
<protein>
    <recommendedName>
        <fullName evidence="2">Nbr1 FW domain-containing protein</fullName>
    </recommendedName>
</protein>
<evidence type="ECO:0000256" key="1">
    <source>
        <dbReference type="SAM" id="MobiDB-lite"/>
    </source>
</evidence>
<feature type="compositionally biased region" description="Low complexity" evidence="1">
    <location>
        <begin position="114"/>
        <end position="124"/>
    </location>
</feature>
<evidence type="ECO:0000259" key="2">
    <source>
        <dbReference type="Pfam" id="PF16158"/>
    </source>
</evidence>
<keyword evidence="4" id="KW-1185">Reference proteome</keyword>
<organism evidence="3 4">
    <name type="scientific">Agrocybe chaxingu</name>
    <dbReference type="NCBI Taxonomy" id="84603"/>
    <lineage>
        <taxon>Eukaryota</taxon>
        <taxon>Fungi</taxon>
        <taxon>Dikarya</taxon>
        <taxon>Basidiomycota</taxon>
        <taxon>Agaricomycotina</taxon>
        <taxon>Agaricomycetes</taxon>
        <taxon>Agaricomycetidae</taxon>
        <taxon>Agaricales</taxon>
        <taxon>Agaricineae</taxon>
        <taxon>Strophariaceae</taxon>
        <taxon>Agrocybe</taxon>
    </lineage>
</organism>
<reference evidence="3" key="1">
    <citation type="submission" date="2022-07" db="EMBL/GenBank/DDBJ databases">
        <title>Genome Sequence of Agrocybe chaxingu.</title>
        <authorList>
            <person name="Buettner E."/>
        </authorList>
    </citation>
    <scope>NUCLEOTIDE SEQUENCE</scope>
    <source>
        <strain evidence="3">MP-N11</strain>
    </source>
</reference>